<dbReference type="AlphaFoldDB" id="A0A517ZHI1"/>
<proteinExistence type="predicted"/>
<protein>
    <submittedName>
        <fullName evidence="3">Long-chain-fatty-acid--CoA ligase</fullName>
        <ecNumber evidence="3">6.2.1.3</ecNumber>
    </submittedName>
</protein>
<dbReference type="Proteomes" id="UP000319383">
    <property type="component" value="Chromosome"/>
</dbReference>
<sequence>MKTLFAQFQERVTAAPNRVAVHHRNCDTTYSDLARSSAAVAAWLQAQGLQHGDRVAVLIPNSAAFVAAYLGIQAAGGVVVALNPDTTPHELTNTLGDCAPFGVVTGAAAEAPLSQVAEKLPSVRVVVRVDEKSAPVFPQSWKIAAWADVAQHPVSQSPALPQLEDIAQIIYTSGTTGKPKGVTLSHGNVAANCASIVEYLRLSADDSVLVSLPFFYSYGNSLLFTHLAVGGRLVLASDTVFWNRVLDMMQRERTTGFSGVPSTYAMLLHKSDFRTREFPELRYLTCAGGGLAPAVVDRLRDVVPNVELFLMYGQTEATARLSTLMPNEVDTKLGSIGRGIPGVELSVLDDTNTPVQPGEVGEIVARGENLMQGYWNDRTGTERVIREEGLRTGDLARVDEDGYLFIVGRKSDIIKSGAYRINPKELEEVILKLPGVAEVAVVGLPDEIQGESIVAFVVHSANEVETTAEVIFEHCRKHLPRYKMIRDVRFVDSLPKTPSGKIRKNDLRNVDDSVPA</sequence>
<dbReference type="PRINTS" id="PR00154">
    <property type="entry name" value="AMPBINDING"/>
</dbReference>
<keyword evidence="3" id="KW-0436">Ligase</keyword>
<dbReference type="InterPro" id="IPR020459">
    <property type="entry name" value="AMP-binding"/>
</dbReference>
<gene>
    <name evidence="3" type="primary">lcfB_1</name>
    <name evidence="3" type="ORF">Mal52_03930</name>
</gene>
<feature type="domain" description="AMP-dependent synthetase/ligase" evidence="1">
    <location>
        <begin position="8"/>
        <end position="375"/>
    </location>
</feature>
<dbReference type="Gene3D" id="3.30.300.30">
    <property type="match status" value="1"/>
</dbReference>
<dbReference type="InterPro" id="IPR000873">
    <property type="entry name" value="AMP-dep_synth/lig_dom"/>
</dbReference>
<dbReference type="GO" id="GO:0004467">
    <property type="term" value="F:long-chain fatty acid-CoA ligase activity"/>
    <property type="evidence" value="ECO:0007669"/>
    <property type="project" value="UniProtKB-EC"/>
</dbReference>
<evidence type="ECO:0000259" key="2">
    <source>
        <dbReference type="Pfam" id="PF13193"/>
    </source>
</evidence>
<dbReference type="EMBL" id="CP036276">
    <property type="protein sequence ID" value="QDU41938.1"/>
    <property type="molecule type" value="Genomic_DNA"/>
</dbReference>
<dbReference type="Gene3D" id="3.40.50.12780">
    <property type="entry name" value="N-terminal domain of ligase-like"/>
    <property type="match status" value="1"/>
</dbReference>
<dbReference type="PROSITE" id="PS00455">
    <property type="entry name" value="AMP_BINDING"/>
    <property type="match status" value="1"/>
</dbReference>
<keyword evidence="4" id="KW-1185">Reference proteome</keyword>
<evidence type="ECO:0000313" key="4">
    <source>
        <dbReference type="Proteomes" id="UP000319383"/>
    </source>
</evidence>
<dbReference type="PANTHER" id="PTHR43767">
    <property type="entry name" value="LONG-CHAIN-FATTY-ACID--COA LIGASE"/>
    <property type="match status" value="1"/>
</dbReference>
<evidence type="ECO:0000259" key="1">
    <source>
        <dbReference type="Pfam" id="PF00501"/>
    </source>
</evidence>
<evidence type="ECO:0000313" key="3">
    <source>
        <dbReference type="EMBL" id="QDU41938.1"/>
    </source>
</evidence>
<feature type="domain" description="AMP-binding enzyme C-terminal" evidence="2">
    <location>
        <begin position="425"/>
        <end position="501"/>
    </location>
</feature>
<reference evidence="3 4" key="1">
    <citation type="submission" date="2019-02" db="EMBL/GenBank/DDBJ databases">
        <title>Deep-cultivation of Planctomycetes and their phenomic and genomic characterization uncovers novel biology.</title>
        <authorList>
            <person name="Wiegand S."/>
            <person name="Jogler M."/>
            <person name="Boedeker C."/>
            <person name="Pinto D."/>
            <person name="Vollmers J."/>
            <person name="Rivas-Marin E."/>
            <person name="Kohn T."/>
            <person name="Peeters S.H."/>
            <person name="Heuer A."/>
            <person name="Rast P."/>
            <person name="Oberbeckmann S."/>
            <person name="Bunk B."/>
            <person name="Jeske O."/>
            <person name="Meyerdierks A."/>
            <person name="Storesund J.E."/>
            <person name="Kallscheuer N."/>
            <person name="Luecker S."/>
            <person name="Lage O.M."/>
            <person name="Pohl T."/>
            <person name="Merkel B.J."/>
            <person name="Hornburger P."/>
            <person name="Mueller R.-W."/>
            <person name="Bruemmer F."/>
            <person name="Labrenz M."/>
            <person name="Spormann A.M."/>
            <person name="Op den Camp H."/>
            <person name="Overmann J."/>
            <person name="Amann R."/>
            <person name="Jetten M.S.M."/>
            <person name="Mascher T."/>
            <person name="Medema M.H."/>
            <person name="Devos D.P."/>
            <person name="Kaster A.-K."/>
            <person name="Ovreas L."/>
            <person name="Rohde M."/>
            <person name="Galperin M.Y."/>
            <person name="Jogler C."/>
        </authorList>
    </citation>
    <scope>NUCLEOTIDE SEQUENCE [LARGE SCALE GENOMIC DNA]</scope>
    <source>
        <strain evidence="3 4">Mal52</strain>
    </source>
</reference>
<dbReference type="KEGG" id="sdyn:Mal52_03930"/>
<dbReference type="InterPro" id="IPR025110">
    <property type="entry name" value="AMP-bd_C"/>
</dbReference>
<dbReference type="SUPFAM" id="SSF56801">
    <property type="entry name" value="Acetyl-CoA synthetase-like"/>
    <property type="match status" value="1"/>
</dbReference>
<dbReference type="InterPro" id="IPR020845">
    <property type="entry name" value="AMP-binding_CS"/>
</dbReference>
<dbReference type="RefSeq" id="WP_145373959.1">
    <property type="nucleotide sequence ID" value="NZ_CP036276.1"/>
</dbReference>
<name>A0A517ZHI1_9PLAN</name>
<dbReference type="PANTHER" id="PTHR43767:SF1">
    <property type="entry name" value="NONRIBOSOMAL PEPTIDE SYNTHASE PES1 (EUROFUNG)-RELATED"/>
    <property type="match status" value="1"/>
</dbReference>
<dbReference type="InterPro" id="IPR042099">
    <property type="entry name" value="ANL_N_sf"/>
</dbReference>
<accession>A0A517ZHI1</accession>
<dbReference type="EC" id="6.2.1.3" evidence="3"/>
<organism evidence="3 4">
    <name type="scientific">Symmachiella dynata</name>
    <dbReference type="NCBI Taxonomy" id="2527995"/>
    <lineage>
        <taxon>Bacteria</taxon>
        <taxon>Pseudomonadati</taxon>
        <taxon>Planctomycetota</taxon>
        <taxon>Planctomycetia</taxon>
        <taxon>Planctomycetales</taxon>
        <taxon>Planctomycetaceae</taxon>
        <taxon>Symmachiella</taxon>
    </lineage>
</organism>
<dbReference type="Pfam" id="PF00501">
    <property type="entry name" value="AMP-binding"/>
    <property type="match status" value="1"/>
</dbReference>
<dbReference type="InterPro" id="IPR045851">
    <property type="entry name" value="AMP-bd_C_sf"/>
</dbReference>
<dbReference type="Pfam" id="PF13193">
    <property type="entry name" value="AMP-binding_C"/>
    <property type="match status" value="1"/>
</dbReference>
<dbReference type="InterPro" id="IPR050237">
    <property type="entry name" value="ATP-dep_AMP-bd_enzyme"/>
</dbReference>